<dbReference type="AlphaFoldDB" id="A0A835RLQ4"/>
<dbReference type="GO" id="GO:0003700">
    <property type="term" value="F:DNA-binding transcription factor activity"/>
    <property type="evidence" value="ECO:0007669"/>
    <property type="project" value="InterPro"/>
</dbReference>
<proteinExistence type="predicted"/>
<accession>A0A835RLQ4</accession>
<dbReference type="InterPro" id="IPR044810">
    <property type="entry name" value="WRKY_plant"/>
</dbReference>
<gene>
    <name evidence="8" type="ORF">HPP92_004858</name>
</gene>
<evidence type="ECO:0000259" key="7">
    <source>
        <dbReference type="PROSITE" id="PS50811"/>
    </source>
</evidence>
<dbReference type="Gene3D" id="2.20.25.80">
    <property type="entry name" value="WRKY domain"/>
    <property type="match status" value="1"/>
</dbReference>
<evidence type="ECO:0000256" key="3">
    <source>
        <dbReference type="ARBA" id="ARBA00023125"/>
    </source>
</evidence>
<dbReference type="PANTHER" id="PTHR32096">
    <property type="entry name" value="WRKY TRANSCRIPTION FACTOR 30-RELATED-RELATED"/>
    <property type="match status" value="1"/>
</dbReference>
<feature type="region of interest" description="Disordered" evidence="6">
    <location>
        <begin position="159"/>
        <end position="181"/>
    </location>
</feature>
<dbReference type="OrthoDB" id="1888929at2759"/>
<evidence type="ECO:0000256" key="2">
    <source>
        <dbReference type="ARBA" id="ARBA00023015"/>
    </source>
</evidence>
<dbReference type="GO" id="GO:0005634">
    <property type="term" value="C:nucleus"/>
    <property type="evidence" value="ECO:0007669"/>
    <property type="project" value="UniProtKB-SubCell"/>
</dbReference>
<evidence type="ECO:0000256" key="6">
    <source>
        <dbReference type="SAM" id="MobiDB-lite"/>
    </source>
</evidence>
<dbReference type="InterPro" id="IPR036576">
    <property type="entry name" value="WRKY_dom_sf"/>
</dbReference>
<evidence type="ECO:0000256" key="1">
    <source>
        <dbReference type="ARBA" id="ARBA00004123"/>
    </source>
</evidence>
<evidence type="ECO:0000256" key="5">
    <source>
        <dbReference type="ARBA" id="ARBA00023242"/>
    </source>
</evidence>
<feature type="domain" description="WRKY" evidence="7">
    <location>
        <begin position="92"/>
        <end position="155"/>
    </location>
</feature>
<keyword evidence="4" id="KW-0804">Transcription</keyword>
<comment type="caution">
    <text evidence="8">The sequence shown here is derived from an EMBL/GenBank/DDBJ whole genome shotgun (WGS) entry which is preliminary data.</text>
</comment>
<evidence type="ECO:0000256" key="4">
    <source>
        <dbReference type="ARBA" id="ARBA00023163"/>
    </source>
</evidence>
<dbReference type="EMBL" id="JADCNM010000002">
    <property type="protein sequence ID" value="KAG0493864.1"/>
    <property type="molecule type" value="Genomic_DNA"/>
</dbReference>
<dbReference type="GO" id="GO:0000976">
    <property type="term" value="F:transcription cis-regulatory region binding"/>
    <property type="evidence" value="ECO:0007669"/>
    <property type="project" value="TreeGrafter"/>
</dbReference>
<evidence type="ECO:0000313" key="8">
    <source>
        <dbReference type="EMBL" id="KAG0493864.1"/>
    </source>
</evidence>
<dbReference type="Proteomes" id="UP000639772">
    <property type="component" value="Unassembled WGS sequence"/>
</dbReference>
<evidence type="ECO:0000313" key="9">
    <source>
        <dbReference type="Proteomes" id="UP000639772"/>
    </source>
</evidence>
<protein>
    <recommendedName>
        <fullName evidence="7">WRKY domain-containing protein</fullName>
    </recommendedName>
</protein>
<keyword evidence="5" id="KW-0539">Nucleus</keyword>
<reference evidence="8 9" key="1">
    <citation type="journal article" date="2020" name="Nat. Food">
        <title>A phased Vanilla planifolia genome enables genetic improvement of flavour and production.</title>
        <authorList>
            <person name="Hasing T."/>
            <person name="Tang H."/>
            <person name="Brym M."/>
            <person name="Khazi F."/>
            <person name="Huang T."/>
            <person name="Chambers A.H."/>
        </authorList>
    </citation>
    <scope>NUCLEOTIDE SEQUENCE [LARGE SCALE GENOMIC DNA]</scope>
    <source>
        <tissue evidence="8">Leaf</tissue>
    </source>
</reference>
<dbReference type="SUPFAM" id="SSF118290">
    <property type="entry name" value="WRKY DNA-binding domain"/>
    <property type="match status" value="1"/>
</dbReference>
<sequence>MKSLVALLALGNEHVRELESQLDLPCSAQACKLLAREAQSALAKAIAMAKLYERGIPPSSDKAFKVLERREMRKRDYLRRSFGRVIPCPEWTMKATVNDGHSWRKYGQKVILGAKFPRGYYRCAYRNSHGCLATKKVQRSEHDTSFFDITYSGVHTCNHGQKSNPGSHPAEQTFQRSQTPMLHSQQPQLLEICRSGLAVKTEGLGLDEHSLECSPNSSFPSTPASCMKAENEIFSGKSAQENPFAGNYMPIFLSASPSTQTNYSVSANGMNDYWGGEIHRDMDLEIEEMISSAAGTTNSQIIGMDFDLDEIGLDSEFILDLS</sequence>
<keyword evidence="3" id="KW-0238">DNA-binding</keyword>
<dbReference type="PANTHER" id="PTHR32096:SF146">
    <property type="entry name" value="WRKY TRANSCRIPTION FACTOR 19-RELATED"/>
    <property type="match status" value="1"/>
</dbReference>
<dbReference type="InterPro" id="IPR003657">
    <property type="entry name" value="WRKY_dom"/>
</dbReference>
<keyword evidence="2" id="KW-0805">Transcription regulation</keyword>
<dbReference type="SMART" id="SM00774">
    <property type="entry name" value="WRKY"/>
    <property type="match status" value="1"/>
</dbReference>
<dbReference type="PROSITE" id="PS50811">
    <property type="entry name" value="WRKY"/>
    <property type="match status" value="1"/>
</dbReference>
<organism evidence="8 9">
    <name type="scientific">Vanilla planifolia</name>
    <name type="common">Vanilla</name>
    <dbReference type="NCBI Taxonomy" id="51239"/>
    <lineage>
        <taxon>Eukaryota</taxon>
        <taxon>Viridiplantae</taxon>
        <taxon>Streptophyta</taxon>
        <taxon>Embryophyta</taxon>
        <taxon>Tracheophyta</taxon>
        <taxon>Spermatophyta</taxon>
        <taxon>Magnoliopsida</taxon>
        <taxon>Liliopsida</taxon>
        <taxon>Asparagales</taxon>
        <taxon>Orchidaceae</taxon>
        <taxon>Vanilloideae</taxon>
        <taxon>Vanilleae</taxon>
        <taxon>Vanilla</taxon>
    </lineage>
</organism>
<comment type="subcellular location">
    <subcellularLocation>
        <location evidence="1">Nucleus</location>
    </subcellularLocation>
</comment>
<name>A0A835RLQ4_VANPL</name>
<dbReference type="Pfam" id="PF03106">
    <property type="entry name" value="WRKY"/>
    <property type="match status" value="1"/>
</dbReference>